<feature type="compositionally biased region" description="Polar residues" evidence="3">
    <location>
        <begin position="980"/>
        <end position="1001"/>
    </location>
</feature>
<keyword evidence="6" id="KW-1185">Reference proteome</keyword>
<protein>
    <submittedName>
        <fullName evidence="5">Ral GTPase-activating protein subunit alpha-1</fullName>
    </submittedName>
</protein>
<accession>A0A8H7BMD2</accession>
<dbReference type="FunFam" id="3.40.50.11210:FF:000001">
    <property type="entry name" value="Ral GTPase-activating protein subunit alpha-1 isoform 1"/>
    <property type="match status" value="1"/>
</dbReference>
<feature type="region of interest" description="Disordered" evidence="3">
    <location>
        <begin position="235"/>
        <end position="257"/>
    </location>
</feature>
<dbReference type="Pfam" id="PF20412">
    <property type="entry name" value="RALGAPB_N"/>
    <property type="match status" value="1"/>
</dbReference>
<dbReference type="SUPFAM" id="SSF111347">
    <property type="entry name" value="Rap/Ran-GAP"/>
    <property type="match status" value="1"/>
</dbReference>
<feature type="compositionally biased region" description="Low complexity" evidence="3">
    <location>
        <begin position="22"/>
        <end position="33"/>
    </location>
</feature>
<dbReference type="Gene3D" id="3.40.50.11210">
    <property type="entry name" value="Rap/Ran-GAP"/>
    <property type="match status" value="1"/>
</dbReference>
<dbReference type="InterPro" id="IPR016024">
    <property type="entry name" value="ARM-type_fold"/>
</dbReference>
<feature type="region of interest" description="Disordered" evidence="3">
    <location>
        <begin position="980"/>
        <end position="1055"/>
    </location>
</feature>
<dbReference type="GO" id="GO:0051056">
    <property type="term" value="P:regulation of small GTPase mediated signal transduction"/>
    <property type="evidence" value="ECO:0007669"/>
    <property type="project" value="InterPro"/>
</dbReference>
<feature type="region of interest" description="Disordered" evidence="3">
    <location>
        <begin position="1"/>
        <end position="51"/>
    </location>
</feature>
<dbReference type="PANTHER" id="PTHR10063:SF11">
    <property type="entry name" value="RHO GTPASE-ACTIVATING PROTEIN CG5521-RELATED"/>
    <property type="match status" value="1"/>
</dbReference>
<keyword evidence="1" id="KW-0343">GTPase activation</keyword>
<proteinExistence type="predicted"/>
<feature type="compositionally biased region" description="Polar residues" evidence="3">
    <location>
        <begin position="1039"/>
        <end position="1052"/>
    </location>
</feature>
<feature type="region of interest" description="Disordered" evidence="3">
    <location>
        <begin position="925"/>
        <end position="955"/>
    </location>
</feature>
<dbReference type="PROSITE" id="PS50085">
    <property type="entry name" value="RAPGAP"/>
    <property type="match status" value="1"/>
</dbReference>
<dbReference type="GO" id="GO:0005096">
    <property type="term" value="F:GTPase activator activity"/>
    <property type="evidence" value="ECO:0007669"/>
    <property type="project" value="UniProtKB-KW"/>
</dbReference>
<dbReference type="GO" id="GO:0005737">
    <property type="term" value="C:cytoplasm"/>
    <property type="evidence" value="ECO:0007669"/>
    <property type="project" value="TreeGrafter"/>
</dbReference>
<dbReference type="PANTHER" id="PTHR10063">
    <property type="entry name" value="TUBERIN"/>
    <property type="match status" value="1"/>
</dbReference>
<evidence type="ECO:0000313" key="5">
    <source>
        <dbReference type="EMBL" id="KAF7726352.1"/>
    </source>
</evidence>
<reference evidence="5" key="1">
    <citation type="submission" date="2020-01" db="EMBL/GenBank/DDBJ databases">
        <title>Genome Sequencing of Three Apophysomyces-Like Fungal Strains Confirms a Novel Fungal Genus in the Mucoromycota with divergent Burkholderia-like Endosymbiotic Bacteria.</title>
        <authorList>
            <person name="Stajich J.E."/>
            <person name="Macias A.M."/>
            <person name="Carter-House D."/>
            <person name="Lovett B."/>
            <person name="Kasson L.R."/>
            <person name="Berry K."/>
            <person name="Grigoriev I."/>
            <person name="Chang Y."/>
            <person name="Spatafora J."/>
            <person name="Kasson M.T."/>
        </authorList>
    </citation>
    <scope>NUCLEOTIDE SEQUENCE</scope>
    <source>
        <strain evidence="5">NRRL A-21654</strain>
    </source>
</reference>
<dbReference type="EMBL" id="JABAYA010000080">
    <property type="protein sequence ID" value="KAF7726352.1"/>
    <property type="molecule type" value="Genomic_DNA"/>
</dbReference>
<feature type="domain" description="Rap-GAP" evidence="4">
    <location>
        <begin position="1817"/>
        <end position="2028"/>
    </location>
</feature>
<evidence type="ECO:0000256" key="2">
    <source>
        <dbReference type="ARBA" id="ARBA00022553"/>
    </source>
</evidence>
<feature type="region of interest" description="Disordered" evidence="3">
    <location>
        <begin position="549"/>
        <end position="570"/>
    </location>
</feature>
<organism evidence="5 6">
    <name type="scientific">Apophysomyces ossiformis</name>
    <dbReference type="NCBI Taxonomy" id="679940"/>
    <lineage>
        <taxon>Eukaryota</taxon>
        <taxon>Fungi</taxon>
        <taxon>Fungi incertae sedis</taxon>
        <taxon>Mucoromycota</taxon>
        <taxon>Mucoromycotina</taxon>
        <taxon>Mucoromycetes</taxon>
        <taxon>Mucorales</taxon>
        <taxon>Mucorineae</taxon>
        <taxon>Mucoraceae</taxon>
        <taxon>Apophysomyces</taxon>
    </lineage>
</organism>
<name>A0A8H7BMD2_9FUNG</name>
<evidence type="ECO:0000313" key="6">
    <source>
        <dbReference type="Proteomes" id="UP000605846"/>
    </source>
</evidence>
<dbReference type="InterPro" id="IPR046859">
    <property type="entry name" value="RGPA/RALGAPB_N"/>
</dbReference>
<evidence type="ECO:0000256" key="1">
    <source>
        <dbReference type="ARBA" id="ARBA00022468"/>
    </source>
</evidence>
<feature type="compositionally biased region" description="Polar residues" evidence="3">
    <location>
        <begin position="925"/>
        <end position="941"/>
    </location>
</feature>
<evidence type="ECO:0000259" key="4">
    <source>
        <dbReference type="PROSITE" id="PS50085"/>
    </source>
</evidence>
<evidence type="ECO:0000256" key="3">
    <source>
        <dbReference type="SAM" id="MobiDB-lite"/>
    </source>
</evidence>
<dbReference type="SUPFAM" id="SSF48371">
    <property type="entry name" value="ARM repeat"/>
    <property type="match status" value="1"/>
</dbReference>
<dbReference type="Proteomes" id="UP000605846">
    <property type="component" value="Unassembled WGS sequence"/>
</dbReference>
<keyword evidence="2" id="KW-0597">Phosphoprotein</keyword>
<dbReference type="GO" id="GO:0005634">
    <property type="term" value="C:nucleus"/>
    <property type="evidence" value="ECO:0007669"/>
    <property type="project" value="InterPro"/>
</dbReference>
<feature type="compositionally biased region" description="Low complexity" evidence="3">
    <location>
        <begin position="553"/>
        <end position="568"/>
    </location>
</feature>
<feature type="region of interest" description="Disordered" evidence="3">
    <location>
        <begin position="878"/>
        <end position="910"/>
    </location>
</feature>
<dbReference type="Pfam" id="PF02145">
    <property type="entry name" value="Rap_GAP"/>
    <property type="match status" value="1"/>
</dbReference>
<feature type="compositionally biased region" description="Polar residues" evidence="3">
    <location>
        <begin position="235"/>
        <end position="245"/>
    </location>
</feature>
<dbReference type="InterPro" id="IPR035974">
    <property type="entry name" value="Rap/Ran-GAP_sf"/>
</dbReference>
<gene>
    <name evidence="5" type="primary">RALGAPA1</name>
    <name evidence="5" type="ORF">EC973_008932</name>
</gene>
<comment type="caution">
    <text evidence="5">The sequence shown here is derived from an EMBL/GenBank/DDBJ whole genome shotgun (WGS) entry which is preliminary data.</text>
</comment>
<dbReference type="OrthoDB" id="19311at2759"/>
<sequence length="2051" mass="229682">MRKASSVMKKTFTPGTSAGKPSNSTSTSSTADTPQDDSLEQSEAVENDKLGTLSTFAKKHDAIRMAQSQSSIAESGGGTIGIDIPILPSSSTFILAGKDDKTERLKKKAKNFLDERQKIKLRKLNVRTEYHSVLKLILSTEKSERPQSWNSKELIFLYVPELMRNGWQRKNIAKILAHILDHGNHLKLRALGFHLLLLWLNDQAVEYPECINLFANAIPLDLFVLDDINSSVPSNTYPVNESSGSQEEKDSSNHKLPGGGLQFVKKLGDRHPEKAFGQGLARDQRIKTTSLKLHQTLILGDDQPPLFPNPVQPTFHDSLTLIHIFIANLVRLAHVAAGSPPPPDEYEYPPGDQFERDDGIATGVGIDAAGLSAKFLFKIFRTYYLTKFVPKIAMELSMEGVPKDMEAFGFPACPPSILRTLLRFLIGYCLDNNYDPNTQLQQLPTASVSQFATPILKSIVLSSHETREMLHEILRQCMVLPCTSPQYRDITRGAIHILGVWMLGNEEERPSFLRRTGSASVGTIGQTSMTRSSSLASVATSKNSINEAKVDSSKTLSTSPTSSLAPTSRLDKHDHEYADANSFLRRYFVMIKLVFDAHGGQATATGEDRDGFVAWTQQTTDWEGLASIYKDAINVYRAITVTRGGIDMEWESWELLLRCLLDIQDWFMNGPEKYSRIPVQHLADDVADYICEDWQTLLHAFVRARIAHMEMWQDLKRYMLASMRWTQTLSQWVKTMHKLTKLLSSRLYKVEYDSNPGSERHSLPHEDGHIIQNRHSMHFGNPTSASRGRNKVRTRHLSIQGDHPRAFCNRAAGRPLSSGGSEGQLTQLPIQEDSIDLLQDHFPAPETSLSTVLRNSSSVSLSEKPNYAKALNRRSAHLTATEIPHIEEPTTEDEKDTSGTAGGSTARGGANIKFGIKNIIPTTSFSTSNAPSQSNSGNSHISAGGSVGSSLSKRGTRRTMSIHQFDTLWQDSSKLLNFVHHSSSGNEKNTDSSGLQPSNVKTVAKDEDDAGNSKKGKPVDWDRKSSNSSTERQPAEENLTISSKSNRTSASTILGPGETITMASSTAVNEKLPSSLGTFRSSEFLNLHNLPWDGQRVLLTWKNMICVIGNPNHIEGPQNYAVAVNCVVDILDNLVWIRAHQPYRNIPIPALYEFTPWLFQATELPKSYNIGRAAAIGCLCRLIGRKPEETVPISYYAHFYKAVLKGLASDDNVIVQAIVKNSERIFSVPLPGVYILIPPFIDAIEKQLLDDTVAREVASNVRKSCITILGSLISMSNRLSSVEISVEEYNMEWIRGFDGKKFCFADVKIWLKNLLVRLVNAETPSVKTEEDAETHCMLLGALCSLILDELLACQESQRDIVHECLLLLLDHLYWCSIPVIIVQEVLTRVIDALFVHMKSYERNSKAGRGLFLFKENEMQLNCLLEWLMIIKPEVLSDTELCQLVFDVIEFAIHVSSEGGEKILPHTPVERSSHVKKKEQPFKFKLLAEKRPALHNEHVDMMIGSDDDQGYVKESAEAVLYHLLHHFNNFPPPYGPATIQSTIVGPGVATEEKSDIEYHQYQYFSFNDTTIIAFIELPQTETQGSQSRIIIRDLTGRYAWDAHLARRYPPIASSSKDTETNEGHTERIASTEQGFVLREDISIREGNPDISTPQAQCASEPSSDALGNLLQRIGQANPDCILNSSLPLNAPSPPTELQDSMMGCMNEHLNEFLRNEALNNEQQESDVRLWYSKMNILRRKEAKMQLSDHTETMHTHLMANFSLKKDFLPAFPHELENPHVPFQQSRLLLSHLGFINYDHLKDGSFQMLNKTPALYRDLRGLDRKHGREIMKIAIIYVGPGQESEQAILHNSHGSVMYNTFVNSLGWEIDIATHTGYLGGLERNLTNGTRANYYCSSTLEMIFHDVTKMPTDKEDPKQLKKKRHVGNDHVHIVWNEHDRDYRIGTIGGDFGNAQIVVTPLANDLFAIQIHRDPKIPYFGPLFNRMIVSGAILGPLVRATAVGAFRASVHTNLYSLYKCVYAQRANDVRTIANRHKAAAWSYEQFMGKIFMPEE</sequence>
<feature type="compositionally biased region" description="Acidic residues" evidence="3">
    <location>
        <begin position="34"/>
        <end position="45"/>
    </location>
</feature>
<dbReference type="InterPro" id="IPR000331">
    <property type="entry name" value="Rap/Ran_GAP_dom"/>
</dbReference>
<dbReference type="InterPro" id="IPR027107">
    <property type="entry name" value="Tuberin/Ral-act_asu"/>
</dbReference>